<dbReference type="GeneTree" id="ENSGT00940000161524"/>
<organism evidence="9 10">
    <name type="scientific">Coturnix japonica</name>
    <name type="common">Japanese quail</name>
    <name type="synonym">Coturnix coturnix japonica</name>
    <dbReference type="NCBI Taxonomy" id="93934"/>
    <lineage>
        <taxon>Eukaryota</taxon>
        <taxon>Metazoa</taxon>
        <taxon>Chordata</taxon>
        <taxon>Craniata</taxon>
        <taxon>Vertebrata</taxon>
        <taxon>Euteleostomi</taxon>
        <taxon>Archelosauria</taxon>
        <taxon>Archosauria</taxon>
        <taxon>Dinosauria</taxon>
        <taxon>Saurischia</taxon>
        <taxon>Theropoda</taxon>
        <taxon>Coelurosauria</taxon>
        <taxon>Aves</taxon>
        <taxon>Neognathae</taxon>
        <taxon>Galloanserae</taxon>
        <taxon>Galliformes</taxon>
        <taxon>Phasianidae</taxon>
        <taxon>Perdicinae</taxon>
        <taxon>Coturnix</taxon>
    </lineage>
</organism>
<evidence type="ECO:0000256" key="5">
    <source>
        <dbReference type="ARBA" id="ARBA00022833"/>
    </source>
</evidence>
<dbReference type="GO" id="GO:0000978">
    <property type="term" value="F:RNA polymerase II cis-regulatory region sequence-specific DNA binding"/>
    <property type="evidence" value="ECO:0007669"/>
    <property type="project" value="TreeGrafter"/>
</dbReference>
<reference evidence="9" key="1">
    <citation type="submission" date="2015-11" db="EMBL/GenBank/DDBJ databases">
        <authorList>
            <consortium name="International Coturnix japonica Genome Analysis Consortium"/>
            <person name="Warren W."/>
            <person name="Burt D.W."/>
            <person name="Antin P.B."/>
            <person name="Lanford R."/>
            <person name="Gros J."/>
            <person name="Wilson R.K."/>
        </authorList>
    </citation>
    <scope>NUCLEOTIDE SEQUENCE [LARGE SCALE GENOMIC DNA]</scope>
</reference>
<evidence type="ECO:0000313" key="9">
    <source>
        <dbReference type="Ensembl" id="ENSCJPP00005007989.1"/>
    </source>
</evidence>
<name>A0A8C2T3X6_COTJA</name>
<comment type="subcellular location">
    <subcellularLocation>
        <location evidence="1">Nucleus</location>
    </subcellularLocation>
</comment>
<dbReference type="GO" id="GO:0005634">
    <property type="term" value="C:nucleus"/>
    <property type="evidence" value="ECO:0007669"/>
    <property type="project" value="UniProtKB-SubCell"/>
</dbReference>
<dbReference type="PANTHER" id="PTHR24388:SF54">
    <property type="entry name" value="PROTEIN ESCARGOT"/>
    <property type="match status" value="1"/>
</dbReference>
<dbReference type="Gene3D" id="3.30.160.60">
    <property type="entry name" value="Classic Zinc Finger"/>
    <property type="match status" value="2"/>
</dbReference>
<dbReference type="GO" id="GO:0008270">
    <property type="term" value="F:zinc ion binding"/>
    <property type="evidence" value="ECO:0007669"/>
    <property type="project" value="UniProtKB-KW"/>
</dbReference>
<keyword evidence="2" id="KW-0479">Metal-binding</keyword>
<keyword evidence="3" id="KW-0677">Repeat</keyword>
<dbReference type="SUPFAM" id="SSF57667">
    <property type="entry name" value="beta-beta-alpha zinc fingers"/>
    <property type="match status" value="2"/>
</dbReference>
<evidence type="ECO:0000256" key="7">
    <source>
        <dbReference type="PROSITE-ProRule" id="PRU00042"/>
    </source>
</evidence>
<dbReference type="SMART" id="SM00355">
    <property type="entry name" value="ZnF_C2H2"/>
    <property type="match status" value="3"/>
</dbReference>
<sequence length="311" mass="35265">MRGWWEWTQRCSWACGGLRAEEQGWGAWLKRSWFALVLTLRSKQASSLVDVVLGLLEPFTKIKGAVRNWDGTEEGDENKIIPEKEKRSVSDAMMGTSDLAEWSLSPEEGERDLLTLQTVCLRAEEDGIAGICHITAHPQEDMVQHGQGVPVSGHEAVCDLCDLGLVHINILQEGKAEREKAVFSCELCTYTSLKISSLNRHRKIHSEEKHHVCHICLKAFRTATLLQNHVNVHTGTRPYKCSDCDIAFVTSGELARHRCYKHTFEKPFKYSMYTWQFIQVGFPSVIIYACVSCRPSNFMGFLVNFLPNFSL</sequence>
<dbReference type="AlphaFoldDB" id="A0A8C2T3X6"/>
<evidence type="ECO:0000256" key="6">
    <source>
        <dbReference type="ARBA" id="ARBA00023242"/>
    </source>
</evidence>
<dbReference type="InterPro" id="IPR013087">
    <property type="entry name" value="Znf_C2H2_type"/>
</dbReference>
<evidence type="ECO:0000256" key="4">
    <source>
        <dbReference type="ARBA" id="ARBA00022771"/>
    </source>
</evidence>
<keyword evidence="10" id="KW-1185">Reference proteome</keyword>
<protein>
    <recommendedName>
        <fullName evidence="8">C2H2-type domain-containing protein</fullName>
    </recommendedName>
</protein>
<evidence type="ECO:0000313" key="10">
    <source>
        <dbReference type="Proteomes" id="UP000694412"/>
    </source>
</evidence>
<feature type="domain" description="C2H2-type" evidence="8">
    <location>
        <begin position="239"/>
        <end position="267"/>
    </location>
</feature>
<dbReference type="Proteomes" id="UP000694412">
    <property type="component" value="Chromosome 20"/>
</dbReference>
<accession>A0A8C2T3X6</accession>
<dbReference type="PROSITE" id="PS50157">
    <property type="entry name" value="ZINC_FINGER_C2H2_2"/>
    <property type="match status" value="3"/>
</dbReference>
<reference evidence="9" key="2">
    <citation type="submission" date="2025-08" db="UniProtKB">
        <authorList>
            <consortium name="Ensembl"/>
        </authorList>
    </citation>
    <scope>IDENTIFICATION</scope>
</reference>
<dbReference type="InterPro" id="IPR036236">
    <property type="entry name" value="Znf_C2H2_sf"/>
</dbReference>
<dbReference type="InterPro" id="IPR050527">
    <property type="entry name" value="Snail/Krueppel_Znf"/>
</dbReference>
<dbReference type="GO" id="GO:0000981">
    <property type="term" value="F:DNA-binding transcription factor activity, RNA polymerase II-specific"/>
    <property type="evidence" value="ECO:0007669"/>
    <property type="project" value="TreeGrafter"/>
</dbReference>
<evidence type="ECO:0000259" key="8">
    <source>
        <dbReference type="PROSITE" id="PS50157"/>
    </source>
</evidence>
<evidence type="ECO:0000256" key="3">
    <source>
        <dbReference type="ARBA" id="ARBA00022737"/>
    </source>
</evidence>
<dbReference type="FunFam" id="3.30.160.60:FF:000373">
    <property type="entry name" value="Putative transcriptional repressor ctcf"/>
    <property type="match status" value="1"/>
</dbReference>
<dbReference type="Pfam" id="PF00096">
    <property type="entry name" value="zf-C2H2"/>
    <property type="match status" value="2"/>
</dbReference>
<keyword evidence="5" id="KW-0862">Zinc</keyword>
<feature type="domain" description="C2H2-type" evidence="8">
    <location>
        <begin position="211"/>
        <end position="238"/>
    </location>
</feature>
<feature type="domain" description="C2H2-type" evidence="8">
    <location>
        <begin position="183"/>
        <end position="210"/>
    </location>
</feature>
<keyword evidence="4 7" id="KW-0863">Zinc-finger</keyword>
<evidence type="ECO:0000256" key="2">
    <source>
        <dbReference type="ARBA" id="ARBA00022723"/>
    </source>
</evidence>
<reference evidence="9" key="3">
    <citation type="submission" date="2025-09" db="UniProtKB">
        <authorList>
            <consortium name="Ensembl"/>
        </authorList>
    </citation>
    <scope>IDENTIFICATION</scope>
</reference>
<evidence type="ECO:0000256" key="1">
    <source>
        <dbReference type="ARBA" id="ARBA00004123"/>
    </source>
</evidence>
<dbReference type="Ensembl" id="ENSCJPT00005012228.1">
    <property type="protein sequence ID" value="ENSCJPP00005007989.1"/>
    <property type="gene ID" value="ENSCJPG00005007234.1"/>
</dbReference>
<keyword evidence="6" id="KW-0539">Nucleus</keyword>
<dbReference type="PROSITE" id="PS00028">
    <property type="entry name" value="ZINC_FINGER_C2H2_1"/>
    <property type="match status" value="2"/>
</dbReference>
<proteinExistence type="predicted"/>
<dbReference type="PANTHER" id="PTHR24388">
    <property type="entry name" value="ZINC FINGER PROTEIN"/>
    <property type="match status" value="1"/>
</dbReference>